<gene>
    <name evidence="1" type="ORF">CRH09_01500</name>
</gene>
<name>A0A291RCP9_9NOCA</name>
<protein>
    <submittedName>
        <fullName evidence="1">Uncharacterized protein</fullName>
    </submittedName>
</protein>
<evidence type="ECO:0000313" key="2">
    <source>
        <dbReference type="Proteomes" id="UP000221961"/>
    </source>
</evidence>
<sequence>MYTVAFNDVAHINDIDGFEITFPFDDRVGIVVTDPAKTALANYYMAWSLAAPTYIEAVGDVDRAMTALVADEHRHIGDNGHTLVYWPDTVALTS</sequence>
<dbReference type="EMBL" id="CP023778">
    <property type="protein sequence ID" value="ATL65098.1"/>
    <property type="molecule type" value="Genomic_DNA"/>
</dbReference>
<dbReference type="KEGG" id="ntp:CRH09_01500"/>
<accession>A0A291RCP9</accession>
<proteinExistence type="predicted"/>
<evidence type="ECO:0000313" key="1">
    <source>
        <dbReference type="EMBL" id="ATL65098.1"/>
    </source>
</evidence>
<organism evidence="1 2">
    <name type="scientific">Nocardia terpenica</name>
    <dbReference type="NCBI Taxonomy" id="455432"/>
    <lineage>
        <taxon>Bacteria</taxon>
        <taxon>Bacillati</taxon>
        <taxon>Actinomycetota</taxon>
        <taxon>Actinomycetes</taxon>
        <taxon>Mycobacteriales</taxon>
        <taxon>Nocardiaceae</taxon>
        <taxon>Nocardia</taxon>
    </lineage>
</organism>
<dbReference type="Proteomes" id="UP000221961">
    <property type="component" value="Chromosome"/>
</dbReference>
<dbReference type="AlphaFoldDB" id="A0A291RCP9"/>
<reference evidence="1 2" key="1">
    <citation type="submission" date="2017-10" db="EMBL/GenBank/DDBJ databases">
        <title>Comparative genomics between pathogenic Norcardia.</title>
        <authorList>
            <person name="Zeng L."/>
        </authorList>
    </citation>
    <scope>NUCLEOTIDE SEQUENCE [LARGE SCALE GENOMIC DNA]</scope>
    <source>
        <strain evidence="1 2">NC_YFY_NT001</strain>
    </source>
</reference>